<feature type="compositionally biased region" description="Gly residues" evidence="11">
    <location>
        <begin position="81"/>
        <end position="92"/>
    </location>
</feature>
<dbReference type="InterPro" id="IPR028651">
    <property type="entry name" value="ING_fam"/>
</dbReference>
<dbReference type="InterPro" id="IPR011011">
    <property type="entry name" value="Znf_FYVE_PHD"/>
</dbReference>
<feature type="binding site" evidence="9">
    <location>
        <position position="43"/>
    </location>
    <ligand>
        <name>Zn(2+)</name>
        <dbReference type="ChEBI" id="CHEBI:29105"/>
        <label>2</label>
    </ligand>
</feature>
<keyword evidence="6" id="KW-0156">Chromatin regulator</keyword>
<evidence type="ECO:0000259" key="12">
    <source>
        <dbReference type="PROSITE" id="PS50016"/>
    </source>
</evidence>
<dbReference type="SUPFAM" id="SSF57903">
    <property type="entry name" value="FYVE/PHD zinc finger"/>
    <property type="match status" value="1"/>
</dbReference>
<dbReference type="PROSITE" id="PS50016">
    <property type="entry name" value="ZF_PHD_2"/>
    <property type="match status" value="1"/>
</dbReference>
<feature type="site" description="Histone H3K4me3 binding" evidence="8">
    <location>
        <position position="39"/>
    </location>
</feature>
<evidence type="ECO:0000256" key="4">
    <source>
        <dbReference type="ARBA" id="ARBA00022771"/>
    </source>
</evidence>
<dbReference type="GO" id="GO:0000785">
    <property type="term" value="C:chromatin"/>
    <property type="evidence" value="ECO:0007669"/>
    <property type="project" value="UniProtKB-ARBA"/>
</dbReference>
<comment type="subcellular location">
    <subcellularLocation>
        <location evidence="1">Nucleus</location>
    </subcellularLocation>
</comment>
<dbReference type="InterPro" id="IPR019786">
    <property type="entry name" value="Zinc_finger_PHD-type_CS"/>
</dbReference>
<feature type="binding site" evidence="9">
    <location>
        <position position="27"/>
    </location>
    <ligand>
        <name>Zn(2+)</name>
        <dbReference type="ChEBI" id="CHEBI:29105"/>
        <label>1</label>
    </ligand>
</feature>
<evidence type="ECO:0000256" key="5">
    <source>
        <dbReference type="ARBA" id="ARBA00022833"/>
    </source>
</evidence>
<dbReference type="PROSITE" id="PS01359">
    <property type="entry name" value="ZF_PHD_1"/>
    <property type="match status" value="1"/>
</dbReference>
<evidence type="ECO:0000313" key="13">
    <source>
        <dbReference type="EMBL" id="KAG7530929.1"/>
    </source>
</evidence>
<dbReference type="SMART" id="SM00249">
    <property type="entry name" value="PHD"/>
    <property type="match status" value="1"/>
</dbReference>
<keyword evidence="4 10" id="KW-0863">Zinc-finger</keyword>
<feature type="region of interest" description="Disordered" evidence="11">
    <location>
        <begin position="73"/>
        <end position="92"/>
    </location>
</feature>
<reference evidence="13" key="1">
    <citation type="submission" date="2020-04" db="EMBL/GenBank/DDBJ databases">
        <title>Analysis of mating type loci in Filobasidium floriforme.</title>
        <authorList>
            <person name="Nowrousian M."/>
        </authorList>
    </citation>
    <scope>NUCLEOTIDE SEQUENCE</scope>
    <source>
        <strain evidence="13">CBS 6242</strain>
    </source>
</reference>
<accession>A0A8K0JIE0</accession>
<proteinExistence type="inferred from homology"/>
<gene>
    <name evidence="13" type="ORF">FFLO_04707</name>
</gene>
<feature type="binding site" evidence="9">
    <location>
        <position position="49"/>
    </location>
    <ligand>
        <name>Zn(2+)</name>
        <dbReference type="ChEBI" id="CHEBI:29105"/>
        <label>1</label>
    </ligand>
</feature>
<evidence type="ECO:0000256" key="3">
    <source>
        <dbReference type="ARBA" id="ARBA00022723"/>
    </source>
</evidence>
<keyword evidence="14" id="KW-1185">Reference proteome</keyword>
<dbReference type="Proteomes" id="UP000812966">
    <property type="component" value="Unassembled WGS sequence"/>
</dbReference>
<keyword evidence="5 9" id="KW-0862">Zinc</keyword>
<comment type="similarity">
    <text evidence="2">Belongs to the ING family.</text>
</comment>
<feature type="binding site" evidence="9">
    <location>
        <position position="68"/>
    </location>
    <ligand>
        <name>Zn(2+)</name>
        <dbReference type="ChEBI" id="CHEBI:29105"/>
        <label>2</label>
    </ligand>
</feature>
<dbReference type="PANTHER" id="PTHR10333">
    <property type="entry name" value="INHIBITOR OF GROWTH PROTEIN"/>
    <property type="match status" value="1"/>
</dbReference>
<evidence type="ECO:0000313" key="14">
    <source>
        <dbReference type="Proteomes" id="UP000812966"/>
    </source>
</evidence>
<feature type="site" description="Histone H3K4me3 binding" evidence="8">
    <location>
        <position position="47"/>
    </location>
</feature>
<dbReference type="EMBL" id="JABELV010000104">
    <property type="protein sequence ID" value="KAG7530929.1"/>
    <property type="molecule type" value="Genomic_DNA"/>
</dbReference>
<feature type="domain" description="PHD-type" evidence="12">
    <location>
        <begin position="22"/>
        <end position="71"/>
    </location>
</feature>
<protein>
    <recommendedName>
        <fullName evidence="12">PHD-type domain-containing protein</fullName>
    </recommendedName>
</protein>
<dbReference type="GO" id="GO:0008270">
    <property type="term" value="F:zinc ion binding"/>
    <property type="evidence" value="ECO:0007669"/>
    <property type="project" value="UniProtKB-KW"/>
</dbReference>
<evidence type="ECO:0000256" key="9">
    <source>
        <dbReference type="PIRSR" id="PIRSR628651-51"/>
    </source>
</evidence>
<keyword evidence="7" id="KW-0539">Nucleus</keyword>
<dbReference type="AlphaFoldDB" id="A0A8K0JIE0"/>
<evidence type="ECO:0000256" key="10">
    <source>
        <dbReference type="PROSITE-ProRule" id="PRU00146"/>
    </source>
</evidence>
<evidence type="ECO:0000256" key="8">
    <source>
        <dbReference type="PIRSR" id="PIRSR628651-50"/>
    </source>
</evidence>
<evidence type="ECO:0000256" key="2">
    <source>
        <dbReference type="ARBA" id="ARBA00010210"/>
    </source>
</evidence>
<feature type="binding site" evidence="9">
    <location>
        <position position="25"/>
    </location>
    <ligand>
        <name>Zn(2+)</name>
        <dbReference type="ChEBI" id="CHEBI:29105"/>
        <label>1</label>
    </ligand>
</feature>
<feature type="site" description="Histone H3K4me3 binding" evidence="8">
    <location>
        <position position="35"/>
    </location>
</feature>
<feature type="site" description="Histone H3K4me3 binding" evidence="8">
    <location>
        <position position="24"/>
    </location>
</feature>
<evidence type="ECO:0000256" key="6">
    <source>
        <dbReference type="ARBA" id="ARBA00022853"/>
    </source>
</evidence>
<feature type="binding site" evidence="9">
    <location>
        <position position="52"/>
    </location>
    <ligand>
        <name>Zn(2+)</name>
        <dbReference type="ChEBI" id="CHEBI:29105"/>
        <label>1</label>
    </ligand>
</feature>
<evidence type="ECO:0000256" key="1">
    <source>
        <dbReference type="ARBA" id="ARBA00004123"/>
    </source>
</evidence>
<organism evidence="13 14">
    <name type="scientific">Filobasidium floriforme</name>
    <dbReference type="NCBI Taxonomy" id="5210"/>
    <lineage>
        <taxon>Eukaryota</taxon>
        <taxon>Fungi</taxon>
        <taxon>Dikarya</taxon>
        <taxon>Basidiomycota</taxon>
        <taxon>Agaricomycotina</taxon>
        <taxon>Tremellomycetes</taxon>
        <taxon>Filobasidiales</taxon>
        <taxon>Filobasidiaceae</taxon>
        <taxon>Filobasidium</taxon>
    </lineage>
</organism>
<sequence>MDHDHDHDQDPEGDADADADTRLYCYCQKQSYGEMIGCDDDGCQFEWFHLSCLLLDRPPEGTWLCPDCAVRAESKKKRGGGGKGGGGGRKGK</sequence>
<evidence type="ECO:0000256" key="11">
    <source>
        <dbReference type="SAM" id="MobiDB-lite"/>
    </source>
</evidence>
<name>A0A8K0JIE0_9TREE</name>
<dbReference type="GO" id="GO:0005634">
    <property type="term" value="C:nucleus"/>
    <property type="evidence" value="ECO:0007669"/>
    <property type="project" value="UniProtKB-SubCell"/>
</dbReference>
<dbReference type="GO" id="GO:0006325">
    <property type="term" value="P:chromatin organization"/>
    <property type="evidence" value="ECO:0007669"/>
    <property type="project" value="UniProtKB-KW"/>
</dbReference>
<dbReference type="InterPro" id="IPR001965">
    <property type="entry name" value="Znf_PHD"/>
</dbReference>
<keyword evidence="3 9" id="KW-0479">Metal-binding</keyword>
<dbReference type="Gene3D" id="3.30.40.10">
    <property type="entry name" value="Zinc/RING finger domain, C3HC4 (zinc finger)"/>
    <property type="match status" value="1"/>
</dbReference>
<dbReference type="InterPro" id="IPR013083">
    <property type="entry name" value="Znf_RING/FYVE/PHD"/>
</dbReference>
<feature type="binding site" evidence="9">
    <location>
        <position position="65"/>
    </location>
    <ligand>
        <name>Zn(2+)</name>
        <dbReference type="ChEBI" id="CHEBI:29105"/>
        <label>2</label>
    </ligand>
</feature>
<dbReference type="PANTHER" id="PTHR10333:SF42">
    <property type="entry name" value="INHIBITOR OF GROWTH PROTEIN 5"/>
    <property type="match status" value="1"/>
</dbReference>
<feature type="binding site" evidence="9">
    <location>
        <position position="38"/>
    </location>
    <ligand>
        <name>Zn(2+)</name>
        <dbReference type="ChEBI" id="CHEBI:29105"/>
        <label>2</label>
    </ligand>
</feature>
<dbReference type="GO" id="GO:0006355">
    <property type="term" value="P:regulation of DNA-templated transcription"/>
    <property type="evidence" value="ECO:0007669"/>
    <property type="project" value="TreeGrafter"/>
</dbReference>
<evidence type="ECO:0000256" key="7">
    <source>
        <dbReference type="ARBA" id="ARBA00023242"/>
    </source>
</evidence>
<comment type="caution">
    <text evidence="13">The sequence shown here is derived from an EMBL/GenBank/DDBJ whole genome shotgun (WGS) entry which is preliminary data.</text>
</comment>
<dbReference type="InterPro" id="IPR019787">
    <property type="entry name" value="Znf_PHD-finger"/>
</dbReference>